<dbReference type="PANTHER" id="PTHR11717:SF31">
    <property type="entry name" value="LOW MOLECULAR WEIGHT PROTEIN-TYROSINE-PHOSPHATASE ETP-RELATED"/>
    <property type="match status" value="1"/>
</dbReference>
<keyword evidence="3" id="KW-0904">Protein phosphatase</keyword>
<comment type="caution">
    <text evidence="6">The sequence shown here is derived from an EMBL/GenBank/DDBJ whole genome shotgun (WGS) entry which is preliminary data.</text>
</comment>
<reference evidence="6 7" key="1">
    <citation type="submission" date="2019-10" db="EMBL/GenBank/DDBJ databases">
        <title>Bifidobacterium from non-human primates.</title>
        <authorList>
            <person name="Modesto M."/>
        </authorList>
    </citation>
    <scope>NUCLEOTIDE SEQUENCE [LARGE SCALE GENOMIC DNA]</scope>
    <source>
        <strain evidence="6 7">SMA15</strain>
    </source>
</reference>
<dbReference type="RefSeq" id="WP_163196857.1">
    <property type="nucleotide sequence ID" value="NZ_WHZV01000003.1"/>
</dbReference>
<dbReference type="AlphaFoldDB" id="A0A6L9STP6"/>
<dbReference type="InterPro" id="IPR036196">
    <property type="entry name" value="Ptyr_pPase_sf"/>
</dbReference>
<name>A0A6L9STP6_9BIFI</name>
<evidence type="ECO:0000256" key="3">
    <source>
        <dbReference type="ARBA" id="ARBA00022912"/>
    </source>
</evidence>
<dbReference type="SMART" id="SM00226">
    <property type="entry name" value="LMWPc"/>
    <property type="match status" value="1"/>
</dbReference>
<feature type="active site" description="Nucleophile" evidence="4">
    <location>
        <position position="7"/>
    </location>
</feature>
<evidence type="ECO:0000313" key="6">
    <source>
        <dbReference type="EMBL" id="NEG55153.1"/>
    </source>
</evidence>
<proteinExistence type="inferred from homology"/>
<comment type="similarity">
    <text evidence="1">Belongs to the low molecular weight phosphotyrosine protein phosphatase family.</text>
</comment>
<keyword evidence="7" id="KW-1185">Reference proteome</keyword>
<dbReference type="InterPro" id="IPR017867">
    <property type="entry name" value="Tyr_phospatase_low_mol_wt"/>
</dbReference>
<dbReference type="InterPro" id="IPR050438">
    <property type="entry name" value="LMW_PTPase"/>
</dbReference>
<accession>A0A6L9STP6</accession>
<dbReference type="Proteomes" id="UP000483293">
    <property type="component" value="Unassembled WGS sequence"/>
</dbReference>
<dbReference type="Pfam" id="PF01451">
    <property type="entry name" value="LMWPc"/>
    <property type="match status" value="1"/>
</dbReference>
<evidence type="ECO:0000256" key="4">
    <source>
        <dbReference type="PIRSR" id="PIRSR617867-1"/>
    </source>
</evidence>
<protein>
    <submittedName>
        <fullName evidence="6">Low molecular weight phosphatase family protein</fullName>
    </submittedName>
</protein>
<sequence length="179" mass="19731">MKVLFVCTGNICRSPMGELLLPHYLPEPDITADSAGIRGLDDHPIDPSSARLMTQAGIDPSGFRSKRVTPQLADASDLILCFEPRQRQDIATIAPRAGRRTFLLADFANMCAYCAKEGYLEGATRAERLESVIDNASLIRPMLPAPMTIEDPHHREFAAFQRSYDQICRALAIIAKTTA</sequence>
<evidence type="ECO:0000256" key="1">
    <source>
        <dbReference type="ARBA" id="ARBA00011063"/>
    </source>
</evidence>
<evidence type="ECO:0000256" key="2">
    <source>
        <dbReference type="ARBA" id="ARBA00022801"/>
    </source>
</evidence>
<dbReference type="GO" id="GO:0004725">
    <property type="term" value="F:protein tyrosine phosphatase activity"/>
    <property type="evidence" value="ECO:0007669"/>
    <property type="project" value="InterPro"/>
</dbReference>
<organism evidence="6 7">
    <name type="scientific">Bifidobacterium platyrrhinorum</name>
    <dbReference type="NCBI Taxonomy" id="2661628"/>
    <lineage>
        <taxon>Bacteria</taxon>
        <taxon>Bacillati</taxon>
        <taxon>Actinomycetota</taxon>
        <taxon>Actinomycetes</taxon>
        <taxon>Bifidobacteriales</taxon>
        <taxon>Bifidobacteriaceae</taxon>
        <taxon>Bifidobacterium</taxon>
    </lineage>
</organism>
<feature type="domain" description="Phosphotyrosine protein phosphatase I" evidence="5">
    <location>
        <begin position="1"/>
        <end position="177"/>
    </location>
</feature>
<dbReference type="InterPro" id="IPR023485">
    <property type="entry name" value="Ptyr_pPase"/>
</dbReference>
<dbReference type="SUPFAM" id="SSF52788">
    <property type="entry name" value="Phosphotyrosine protein phosphatases I"/>
    <property type="match status" value="1"/>
</dbReference>
<gene>
    <name evidence="6" type="ORF">GFD21_05075</name>
</gene>
<evidence type="ECO:0000313" key="7">
    <source>
        <dbReference type="Proteomes" id="UP000483293"/>
    </source>
</evidence>
<dbReference type="EMBL" id="WHZV01000003">
    <property type="protein sequence ID" value="NEG55153.1"/>
    <property type="molecule type" value="Genomic_DNA"/>
</dbReference>
<dbReference type="PRINTS" id="PR00719">
    <property type="entry name" value="LMWPTPASE"/>
</dbReference>
<evidence type="ECO:0000259" key="5">
    <source>
        <dbReference type="SMART" id="SM00226"/>
    </source>
</evidence>
<keyword evidence="2" id="KW-0378">Hydrolase</keyword>
<dbReference type="Gene3D" id="3.40.50.2300">
    <property type="match status" value="1"/>
</dbReference>
<feature type="active site" description="Nucleophile" evidence="4">
    <location>
        <position position="13"/>
    </location>
</feature>
<dbReference type="PANTHER" id="PTHR11717">
    <property type="entry name" value="LOW MOLECULAR WEIGHT PROTEIN TYROSINE PHOSPHATASE"/>
    <property type="match status" value="1"/>
</dbReference>